<evidence type="ECO:0000256" key="1">
    <source>
        <dbReference type="SAM" id="MobiDB-lite"/>
    </source>
</evidence>
<dbReference type="Proteomes" id="UP001266305">
    <property type="component" value="Unassembled WGS sequence"/>
</dbReference>
<gene>
    <name evidence="2" type="ORF">P7K49_002453</name>
</gene>
<proteinExistence type="predicted"/>
<organism evidence="2 3">
    <name type="scientific">Saguinus oedipus</name>
    <name type="common">Cotton-top tamarin</name>
    <name type="synonym">Oedipomidas oedipus</name>
    <dbReference type="NCBI Taxonomy" id="9490"/>
    <lineage>
        <taxon>Eukaryota</taxon>
        <taxon>Metazoa</taxon>
        <taxon>Chordata</taxon>
        <taxon>Craniata</taxon>
        <taxon>Vertebrata</taxon>
        <taxon>Euteleostomi</taxon>
        <taxon>Mammalia</taxon>
        <taxon>Eutheria</taxon>
        <taxon>Euarchontoglires</taxon>
        <taxon>Primates</taxon>
        <taxon>Haplorrhini</taxon>
        <taxon>Platyrrhini</taxon>
        <taxon>Cebidae</taxon>
        <taxon>Callitrichinae</taxon>
        <taxon>Saguinus</taxon>
    </lineage>
</organism>
<feature type="non-terminal residue" evidence="2">
    <location>
        <position position="52"/>
    </location>
</feature>
<accession>A0ABQ9WHE0</accession>
<name>A0ABQ9WHE0_SAGOE</name>
<feature type="region of interest" description="Disordered" evidence="1">
    <location>
        <begin position="27"/>
        <end position="52"/>
    </location>
</feature>
<keyword evidence="3" id="KW-1185">Reference proteome</keyword>
<reference evidence="2 3" key="1">
    <citation type="submission" date="2023-05" db="EMBL/GenBank/DDBJ databases">
        <title>B98-5 Cell Line De Novo Hybrid Assembly: An Optical Mapping Approach.</title>
        <authorList>
            <person name="Kananen K."/>
            <person name="Auerbach J.A."/>
            <person name="Kautto E."/>
            <person name="Blachly J.S."/>
        </authorList>
    </citation>
    <scope>NUCLEOTIDE SEQUENCE [LARGE SCALE GENOMIC DNA]</scope>
    <source>
        <strain evidence="2">B95-8</strain>
        <tissue evidence="2">Cell line</tissue>
    </source>
</reference>
<dbReference type="EMBL" id="JASSZA010000001">
    <property type="protein sequence ID" value="KAK2121067.1"/>
    <property type="molecule type" value="Genomic_DNA"/>
</dbReference>
<evidence type="ECO:0000313" key="2">
    <source>
        <dbReference type="EMBL" id="KAK2121067.1"/>
    </source>
</evidence>
<sequence length="52" mass="5538">MVPPNPEPRLESSLCDVTKERACRGHSCPAPRGPLGPGPAVGYREGPELAER</sequence>
<evidence type="ECO:0000313" key="3">
    <source>
        <dbReference type="Proteomes" id="UP001266305"/>
    </source>
</evidence>
<comment type="caution">
    <text evidence="2">The sequence shown here is derived from an EMBL/GenBank/DDBJ whole genome shotgun (WGS) entry which is preliminary data.</text>
</comment>
<protein>
    <submittedName>
        <fullName evidence="2">Uncharacterized protein</fullName>
    </submittedName>
</protein>